<comment type="subcellular location">
    <subcellularLocation>
        <location evidence="2">Cell membrane</location>
        <topology evidence="2">Multi-pass membrane protein</topology>
    </subcellularLocation>
</comment>
<evidence type="ECO:0000256" key="2">
    <source>
        <dbReference type="ARBA" id="ARBA00004651"/>
    </source>
</evidence>
<evidence type="ECO:0000256" key="12">
    <source>
        <dbReference type="ARBA" id="ARBA00023012"/>
    </source>
</evidence>
<feature type="transmembrane region" description="Helical" evidence="14">
    <location>
        <begin position="224"/>
        <end position="243"/>
    </location>
</feature>
<evidence type="ECO:0000256" key="10">
    <source>
        <dbReference type="ARBA" id="ARBA00022840"/>
    </source>
</evidence>
<comment type="caution">
    <text evidence="17">The sequence shown here is derived from an EMBL/GenBank/DDBJ whole genome shotgun (WGS) entry which is preliminary data.</text>
</comment>
<dbReference type="InterPro" id="IPR004358">
    <property type="entry name" value="Sig_transdc_His_kin-like_C"/>
</dbReference>
<dbReference type="Gene3D" id="6.10.340.10">
    <property type="match status" value="1"/>
</dbReference>
<evidence type="ECO:0000313" key="18">
    <source>
        <dbReference type="Proteomes" id="UP000724149"/>
    </source>
</evidence>
<dbReference type="InterPro" id="IPR005467">
    <property type="entry name" value="His_kinase_dom"/>
</dbReference>
<dbReference type="InterPro" id="IPR003594">
    <property type="entry name" value="HATPase_dom"/>
</dbReference>
<dbReference type="Pfam" id="PF00672">
    <property type="entry name" value="HAMP"/>
    <property type="match status" value="1"/>
</dbReference>
<dbReference type="EMBL" id="JACSNR010000006">
    <property type="protein sequence ID" value="MBM6923455.1"/>
    <property type="molecule type" value="Genomic_DNA"/>
</dbReference>
<proteinExistence type="predicted"/>
<evidence type="ECO:0000256" key="8">
    <source>
        <dbReference type="ARBA" id="ARBA00022741"/>
    </source>
</evidence>
<evidence type="ECO:0000256" key="14">
    <source>
        <dbReference type="SAM" id="Phobius"/>
    </source>
</evidence>
<sequence>MKNNRPTRRISLLFARYYLAFTLVLLALFFGFYHLWDRLYVDLLHIPDPDALFQSREFRNGEYADIDTRRYLGPSGGFAVLDAQGQLLYVSTSRIPAIQTPDELLCVADFDAGDTVSAVPFEAQDGQQCWIVIRDLMLEDDLTQTEVMILDEDLRVLDGTSLIPGKTDYTQRELELLTNRWSSQYTLYRKSAQDSSGAPVTVLILLSSYSDADFQAAFDKAGRLWLLTIPLYCGVTLLFIVLLNRHFRRPLTRLGDAIRRLGAGEPVSAAACGGPEEIQELGRSFDAMARQLAESQAETRRLEEQRIKMLTDLSHDLKTPITVISGYISAVRDGKVSEEDLPQYLEIIGKKADALTELINSFYEYSKTEHPDFRLEPVETDLCEFLREYLADKFNEIDLAGFSLEVDIPETLRLPCRLDPFQMRRALDNILGNSLRHNRLGTRIRVSLIQTGSAVLLRLADNGNGIPEALRKDLFTPFTVGDQSRSKGGSGLGLAISRKIIEAHGWTLRLSPETGAGGTVFEILIPR</sequence>
<dbReference type="Pfam" id="PF00512">
    <property type="entry name" value="HisKA"/>
    <property type="match status" value="1"/>
</dbReference>
<evidence type="ECO:0000256" key="6">
    <source>
        <dbReference type="ARBA" id="ARBA00022679"/>
    </source>
</evidence>
<dbReference type="SUPFAM" id="SSF47384">
    <property type="entry name" value="Homodimeric domain of signal transducing histidine kinase"/>
    <property type="match status" value="1"/>
</dbReference>
<dbReference type="Pfam" id="PF02518">
    <property type="entry name" value="HATPase_c"/>
    <property type="match status" value="1"/>
</dbReference>
<organism evidence="17 18">
    <name type="scientific">Hydrogenoanaerobacterium saccharovorans</name>
    <dbReference type="NCBI Taxonomy" id="474960"/>
    <lineage>
        <taxon>Bacteria</taxon>
        <taxon>Bacillati</taxon>
        <taxon>Bacillota</taxon>
        <taxon>Clostridia</taxon>
        <taxon>Eubacteriales</taxon>
        <taxon>Oscillospiraceae</taxon>
        <taxon>Hydrogenoanaerobacterium</taxon>
    </lineage>
</organism>
<keyword evidence="13 14" id="KW-0472">Membrane</keyword>
<dbReference type="CDD" id="cd00075">
    <property type="entry name" value="HATPase"/>
    <property type="match status" value="1"/>
</dbReference>
<protein>
    <recommendedName>
        <fullName evidence="3">histidine kinase</fullName>
        <ecNumber evidence="3">2.7.13.3</ecNumber>
    </recommendedName>
</protein>
<dbReference type="Proteomes" id="UP000724149">
    <property type="component" value="Unassembled WGS sequence"/>
</dbReference>
<keyword evidence="11 14" id="KW-1133">Transmembrane helix</keyword>
<dbReference type="SUPFAM" id="SSF55874">
    <property type="entry name" value="ATPase domain of HSP90 chaperone/DNA topoisomerase II/histidine kinase"/>
    <property type="match status" value="1"/>
</dbReference>
<feature type="domain" description="Histidine kinase" evidence="15">
    <location>
        <begin position="312"/>
        <end position="527"/>
    </location>
</feature>
<keyword evidence="5" id="KW-0597">Phosphoprotein</keyword>
<feature type="transmembrane region" description="Helical" evidence="14">
    <location>
        <begin position="12"/>
        <end position="36"/>
    </location>
</feature>
<evidence type="ECO:0000256" key="4">
    <source>
        <dbReference type="ARBA" id="ARBA00022475"/>
    </source>
</evidence>
<dbReference type="Gene3D" id="3.30.565.10">
    <property type="entry name" value="Histidine kinase-like ATPase, C-terminal domain"/>
    <property type="match status" value="1"/>
</dbReference>
<dbReference type="InterPro" id="IPR003661">
    <property type="entry name" value="HisK_dim/P_dom"/>
</dbReference>
<evidence type="ECO:0000256" key="13">
    <source>
        <dbReference type="ARBA" id="ARBA00023136"/>
    </source>
</evidence>
<evidence type="ECO:0000256" key="11">
    <source>
        <dbReference type="ARBA" id="ARBA00022989"/>
    </source>
</evidence>
<reference evidence="17 18" key="1">
    <citation type="journal article" date="2021" name="Sci. Rep.">
        <title>The distribution of antibiotic resistance genes in chicken gut microbiota commensals.</title>
        <authorList>
            <person name="Juricova H."/>
            <person name="Matiasovicova J."/>
            <person name="Kubasova T."/>
            <person name="Cejkova D."/>
            <person name="Rychlik I."/>
        </authorList>
    </citation>
    <scope>NUCLEOTIDE SEQUENCE [LARGE SCALE GENOMIC DNA]</scope>
    <source>
        <strain evidence="17 18">An564</strain>
    </source>
</reference>
<keyword evidence="8" id="KW-0547">Nucleotide-binding</keyword>
<gene>
    <name evidence="17" type="ORF">H9X81_07110</name>
</gene>
<dbReference type="SMART" id="SM00304">
    <property type="entry name" value="HAMP"/>
    <property type="match status" value="1"/>
</dbReference>
<keyword evidence="12" id="KW-0902">Two-component regulatory system</keyword>
<keyword evidence="7 14" id="KW-0812">Transmembrane</keyword>
<dbReference type="InterPro" id="IPR036097">
    <property type="entry name" value="HisK_dim/P_sf"/>
</dbReference>
<dbReference type="EC" id="2.7.13.3" evidence="3"/>
<dbReference type="RefSeq" id="WP_204720883.1">
    <property type="nucleotide sequence ID" value="NZ_JACSNR010000006.1"/>
</dbReference>
<dbReference type="CDD" id="cd00082">
    <property type="entry name" value="HisKA"/>
    <property type="match status" value="1"/>
</dbReference>
<keyword evidence="9 17" id="KW-0418">Kinase</keyword>
<evidence type="ECO:0000256" key="7">
    <source>
        <dbReference type="ARBA" id="ARBA00022692"/>
    </source>
</evidence>
<evidence type="ECO:0000256" key="1">
    <source>
        <dbReference type="ARBA" id="ARBA00000085"/>
    </source>
</evidence>
<evidence type="ECO:0000259" key="16">
    <source>
        <dbReference type="PROSITE" id="PS50885"/>
    </source>
</evidence>
<dbReference type="InterPro" id="IPR050398">
    <property type="entry name" value="HssS/ArlS-like"/>
</dbReference>
<evidence type="ECO:0000256" key="5">
    <source>
        <dbReference type="ARBA" id="ARBA00022553"/>
    </source>
</evidence>
<dbReference type="PRINTS" id="PR00344">
    <property type="entry name" value="BCTRLSENSOR"/>
</dbReference>
<accession>A0ABS2GLT8</accession>
<dbReference type="PROSITE" id="PS50885">
    <property type="entry name" value="HAMP"/>
    <property type="match status" value="1"/>
</dbReference>
<keyword evidence="18" id="KW-1185">Reference proteome</keyword>
<keyword evidence="6" id="KW-0808">Transferase</keyword>
<dbReference type="SMART" id="SM00388">
    <property type="entry name" value="HisKA"/>
    <property type="match status" value="1"/>
</dbReference>
<dbReference type="InterPro" id="IPR036890">
    <property type="entry name" value="HATPase_C_sf"/>
</dbReference>
<dbReference type="SMART" id="SM00387">
    <property type="entry name" value="HATPase_c"/>
    <property type="match status" value="1"/>
</dbReference>
<feature type="domain" description="HAMP" evidence="16">
    <location>
        <begin position="245"/>
        <end position="297"/>
    </location>
</feature>
<dbReference type="CDD" id="cd06225">
    <property type="entry name" value="HAMP"/>
    <property type="match status" value="1"/>
</dbReference>
<keyword evidence="4" id="KW-1003">Cell membrane</keyword>
<dbReference type="Gene3D" id="1.10.287.130">
    <property type="match status" value="1"/>
</dbReference>
<dbReference type="PANTHER" id="PTHR45528:SF1">
    <property type="entry name" value="SENSOR HISTIDINE KINASE CPXA"/>
    <property type="match status" value="1"/>
</dbReference>
<evidence type="ECO:0000256" key="3">
    <source>
        <dbReference type="ARBA" id="ARBA00012438"/>
    </source>
</evidence>
<evidence type="ECO:0000256" key="9">
    <source>
        <dbReference type="ARBA" id="ARBA00022777"/>
    </source>
</evidence>
<dbReference type="PANTHER" id="PTHR45528">
    <property type="entry name" value="SENSOR HISTIDINE KINASE CPXA"/>
    <property type="match status" value="1"/>
</dbReference>
<dbReference type="InterPro" id="IPR003660">
    <property type="entry name" value="HAMP_dom"/>
</dbReference>
<dbReference type="GO" id="GO:0016301">
    <property type="term" value="F:kinase activity"/>
    <property type="evidence" value="ECO:0007669"/>
    <property type="project" value="UniProtKB-KW"/>
</dbReference>
<comment type="catalytic activity">
    <reaction evidence="1">
        <text>ATP + protein L-histidine = ADP + protein N-phospho-L-histidine.</text>
        <dbReference type="EC" id="2.7.13.3"/>
    </reaction>
</comment>
<evidence type="ECO:0000259" key="15">
    <source>
        <dbReference type="PROSITE" id="PS50109"/>
    </source>
</evidence>
<name>A0ABS2GLT8_9FIRM</name>
<evidence type="ECO:0000313" key="17">
    <source>
        <dbReference type="EMBL" id="MBM6923455.1"/>
    </source>
</evidence>
<keyword evidence="10" id="KW-0067">ATP-binding</keyword>
<dbReference type="PROSITE" id="PS50109">
    <property type="entry name" value="HIS_KIN"/>
    <property type="match status" value="1"/>
</dbReference>